<dbReference type="PANTHER" id="PTHR30509">
    <property type="entry name" value="P-HYDROXYBENZOIC ACID EFFLUX PUMP SUBUNIT-RELATED"/>
    <property type="match status" value="1"/>
</dbReference>
<sequence>MNGSLLQTLRSRDALRITSMFGGVLVPALRVGVSYAVPIVVLLATGHLELAPFAALGAFTSLYCRVDTYARRAWLLAVVAAGLTASVATGAMASAADAGGVTKVVVLTVVATLSKLLADVLRLGPPGGLMFVFAAGAAAYSPQAWGGVAIAIAVTAASAALSYLISMLGGVLHPTGPHRLATARALLAVADHLQNPSSASRRRAHGSVHHALTALRAGEGRAAIRLRGHLAHALHLLHHPAEVAEDLRATGKRLRRGRIPDPALMRPLPRPVAAGRARLREFRTNALRMAVACLVTGLIASTFELDHAYWAVVSVSSVLQSHNTAATWQRALQRSAGTIAGSLLALGIFAADPTAVVLLVVIVVCQIAAELVVMANYGLGLTFATPLALCLAALGHPADRLHLVAERVGMTLFGALLGVVVCLVLTNRQARARLREALETCRGATRNLQRSPADPEARDDLVRAVFGLRDAHLVAVGEPLRAHHDDQEVLDCEHDAYRLLAATTASHQGAVSPGHSTPSRASSSARSDTNSGSPTSRGRGRSSTRS</sequence>
<evidence type="ECO:0000256" key="8">
    <source>
        <dbReference type="SAM" id="Phobius"/>
    </source>
</evidence>
<organism evidence="10 11">
    <name type="scientific">Saccharopolyspora mangrovi</name>
    <dbReference type="NCBI Taxonomy" id="3082379"/>
    <lineage>
        <taxon>Bacteria</taxon>
        <taxon>Bacillati</taxon>
        <taxon>Actinomycetota</taxon>
        <taxon>Actinomycetes</taxon>
        <taxon>Pseudonocardiales</taxon>
        <taxon>Pseudonocardiaceae</taxon>
        <taxon>Saccharopolyspora</taxon>
    </lineage>
</organism>
<evidence type="ECO:0000256" key="6">
    <source>
        <dbReference type="ARBA" id="ARBA00043993"/>
    </source>
</evidence>
<comment type="subcellular location">
    <subcellularLocation>
        <location evidence="1">Cell membrane</location>
        <topology evidence="1">Multi-pass membrane protein</topology>
    </subcellularLocation>
</comment>
<dbReference type="EMBL" id="JAWLNX010000011">
    <property type="protein sequence ID" value="MEB3369119.1"/>
    <property type="molecule type" value="Genomic_DNA"/>
</dbReference>
<evidence type="ECO:0000259" key="9">
    <source>
        <dbReference type="Pfam" id="PF13515"/>
    </source>
</evidence>
<dbReference type="RefSeq" id="WP_324266614.1">
    <property type="nucleotide sequence ID" value="NZ_JAWLNX010000011.1"/>
</dbReference>
<keyword evidence="2" id="KW-1003">Cell membrane</keyword>
<keyword evidence="5 8" id="KW-0472">Membrane</keyword>
<feature type="region of interest" description="Disordered" evidence="7">
    <location>
        <begin position="506"/>
        <end position="546"/>
    </location>
</feature>
<feature type="compositionally biased region" description="Low complexity" evidence="7">
    <location>
        <begin position="512"/>
        <end position="537"/>
    </location>
</feature>
<proteinExistence type="inferred from homology"/>
<name>A0ABU6ACK5_9PSEU</name>
<reference evidence="10 11" key="1">
    <citation type="submission" date="2023-10" db="EMBL/GenBank/DDBJ databases">
        <title>Saccharopolyspora sp. nov., isolated from mangrove soil.</title>
        <authorList>
            <person name="Lu Y."/>
            <person name="Liu W."/>
        </authorList>
    </citation>
    <scope>NUCLEOTIDE SEQUENCE [LARGE SCALE GENOMIC DNA]</scope>
    <source>
        <strain evidence="10 11">S2-29</strain>
    </source>
</reference>
<evidence type="ECO:0000313" key="11">
    <source>
        <dbReference type="Proteomes" id="UP001327093"/>
    </source>
</evidence>
<gene>
    <name evidence="10" type="ORF">R4I43_17055</name>
</gene>
<comment type="caution">
    <text evidence="10">The sequence shown here is derived from an EMBL/GenBank/DDBJ whole genome shotgun (WGS) entry which is preliminary data.</text>
</comment>
<feature type="transmembrane region" description="Helical" evidence="8">
    <location>
        <begin position="50"/>
        <end position="66"/>
    </location>
</feature>
<accession>A0ABU6ACK5</accession>
<feature type="transmembrane region" description="Helical" evidence="8">
    <location>
        <begin position="21"/>
        <end position="44"/>
    </location>
</feature>
<protein>
    <submittedName>
        <fullName evidence="10">FUSC family protein</fullName>
    </submittedName>
</protein>
<dbReference type="Proteomes" id="UP001327093">
    <property type="component" value="Unassembled WGS sequence"/>
</dbReference>
<feature type="transmembrane region" description="Helical" evidence="8">
    <location>
        <begin position="286"/>
        <end position="303"/>
    </location>
</feature>
<keyword evidence="3 8" id="KW-0812">Transmembrane</keyword>
<dbReference type="PANTHER" id="PTHR30509:SF9">
    <property type="entry name" value="MULTIDRUG RESISTANCE PROTEIN MDTO"/>
    <property type="match status" value="1"/>
</dbReference>
<feature type="transmembrane region" description="Helical" evidence="8">
    <location>
        <begin position="377"/>
        <end position="396"/>
    </location>
</feature>
<feature type="transmembrane region" description="Helical" evidence="8">
    <location>
        <begin position="339"/>
        <end position="365"/>
    </location>
</feature>
<keyword evidence="4 8" id="KW-1133">Transmembrane helix</keyword>
<evidence type="ECO:0000256" key="3">
    <source>
        <dbReference type="ARBA" id="ARBA00022692"/>
    </source>
</evidence>
<evidence type="ECO:0000256" key="5">
    <source>
        <dbReference type="ARBA" id="ARBA00023136"/>
    </source>
</evidence>
<dbReference type="InterPro" id="IPR049453">
    <property type="entry name" value="Memb_transporter_dom"/>
</dbReference>
<feature type="domain" description="Integral membrane bound transporter" evidence="9">
    <location>
        <begin position="297"/>
        <end position="421"/>
    </location>
</feature>
<evidence type="ECO:0000256" key="7">
    <source>
        <dbReference type="SAM" id="MobiDB-lite"/>
    </source>
</evidence>
<evidence type="ECO:0000256" key="1">
    <source>
        <dbReference type="ARBA" id="ARBA00004651"/>
    </source>
</evidence>
<feature type="transmembrane region" description="Helical" evidence="8">
    <location>
        <begin position="408"/>
        <end position="426"/>
    </location>
</feature>
<comment type="similarity">
    <text evidence="6">Belongs to the YccS/YhfK family.</text>
</comment>
<evidence type="ECO:0000313" key="10">
    <source>
        <dbReference type="EMBL" id="MEB3369119.1"/>
    </source>
</evidence>
<evidence type="ECO:0000256" key="4">
    <source>
        <dbReference type="ARBA" id="ARBA00022989"/>
    </source>
</evidence>
<keyword evidence="11" id="KW-1185">Reference proteome</keyword>
<evidence type="ECO:0000256" key="2">
    <source>
        <dbReference type="ARBA" id="ARBA00022475"/>
    </source>
</evidence>
<feature type="transmembrane region" description="Helical" evidence="8">
    <location>
        <begin position="147"/>
        <end position="172"/>
    </location>
</feature>
<feature type="transmembrane region" description="Helical" evidence="8">
    <location>
        <begin position="73"/>
        <end position="94"/>
    </location>
</feature>
<dbReference type="Pfam" id="PF13515">
    <property type="entry name" value="FUSC_2"/>
    <property type="match status" value="1"/>
</dbReference>